<name>A0A3Q9F9V9_9BURK</name>
<feature type="signal peptide" evidence="1">
    <location>
        <begin position="1"/>
        <end position="19"/>
    </location>
</feature>
<dbReference type="EMBL" id="CP034546">
    <property type="protein sequence ID" value="AZQ53132.1"/>
    <property type="molecule type" value="Genomic_DNA"/>
</dbReference>
<feature type="chain" id="PRO_5018769371" description="Fimbrial assembly protein" evidence="1">
    <location>
        <begin position="20"/>
        <end position="183"/>
    </location>
</feature>
<dbReference type="Proteomes" id="UP000277191">
    <property type="component" value="Chromosome 2"/>
</dbReference>
<organism evidence="2 3">
    <name type="scientific">Burkholderia cenocepacia</name>
    <dbReference type="NCBI Taxonomy" id="95486"/>
    <lineage>
        <taxon>Bacteria</taxon>
        <taxon>Pseudomonadati</taxon>
        <taxon>Pseudomonadota</taxon>
        <taxon>Betaproteobacteria</taxon>
        <taxon>Burkholderiales</taxon>
        <taxon>Burkholderiaceae</taxon>
        <taxon>Burkholderia</taxon>
        <taxon>Burkholderia cepacia complex</taxon>
    </lineage>
</organism>
<sequence>MKKLILAIAASSCAMSVYAENPKSIDLNVQLAGKVPAPTIFEVTPKDWDGKAKSLTVPANWAGSETAAMAEVQWDVKSSYGPVRIRLESPLQGKEVSGKNRGVLVHESGDFVELVAATTRPIGSWGLWDVLNDEEGRVVLDTAQAAKGAWVGVRLNLKAPNGVPRSGTYTGTMTATFDTDIEG</sequence>
<evidence type="ECO:0000256" key="1">
    <source>
        <dbReference type="SAM" id="SignalP"/>
    </source>
</evidence>
<reference evidence="2 3" key="1">
    <citation type="submission" date="2018-12" db="EMBL/GenBank/DDBJ databases">
        <title>Cadmium resistance mechanism in endophytic bacteria Burkholderia cenocepacia YG-3.</title>
        <authorList>
            <person name="Zhang X."/>
            <person name="Wang X."/>
            <person name="Zhu Y."/>
        </authorList>
    </citation>
    <scope>NUCLEOTIDE SEQUENCE [LARGE SCALE GENOMIC DNA]</scope>
    <source>
        <strain evidence="2 3">YG-3</strain>
    </source>
</reference>
<accession>A0A3Q9F9V9</accession>
<evidence type="ECO:0000313" key="2">
    <source>
        <dbReference type="EMBL" id="AZQ53132.1"/>
    </source>
</evidence>
<dbReference type="AlphaFoldDB" id="A0A3Q9F9V9"/>
<dbReference type="RefSeq" id="WP_126364833.1">
    <property type="nucleotide sequence ID" value="NZ_CP034546.1"/>
</dbReference>
<gene>
    <name evidence="2" type="ORF">D5R55_19290</name>
</gene>
<evidence type="ECO:0008006" key="4">
    <source>
        <dbReference type="Google" id="ProtNLM"/>
    </source>
</evidence>
<protein>
    <recommendedName>
        <fullName evidence="4">Fimbrial assembly protein</fullName>
    </recommendedName>
</protein>
<proteinExistence type="predicted"/>
<keyword evidence="1" id="KW-0732">Signal</keyword>
<evidence type="ECO:0000313" key="3">
    <source>
        <dbReference type="Proteomes" id="UP000277191"/>
    </source>
</evidence>